<accession>A0ABU6UFD3</accession>
<evidence type="ECO:0000313" key="1">
    <source>
        <dbReference type="EMBL" id="MED6158373.1"/>
    </source>
</evidence>
<comment type="caution">
    <text evidence="1">The sequence shown here is derived from an EMBL/GenBank/DDBJ whole genome shotgun (WGS) entry which is preliminary data.</text>
</comment>
<evidence type="ECO:0000313" key="2">
    <source>
        <dbReference type="Proteomes" id="UP001341840"/>
    </source>
</evidence>
<sequence length="153" mass="17648">MKFAPMCRIQYAWCTLGGPPVPRVIKCCSNRIRPVENDHETLLGSDVSSQVRQEEGPRLGHLRLNKCKPNRQYVVVPILRHRDQQNPPVFPVQMGPVDGNEILAVLESFDTWGKRLEDFVELSRSMLQSVSVVIRHRFKVCNRTRHEHLKGLQ</sequence>
<organism evidence="1 2">
    <name type="scientific">Stylosanthes scabra</name>
    <dbReference type="NCBI Taxonomy" id="79078"/>
    <lineage>
        <taxon>Eukaryota</taxon>
        <taxon>Viridiplantae</taxon>
        <taxon>Streptophyta</taxon>
        <taxon>Embryophyta</taxon>
        <taxon>Tracheophyta</taxon>
        <taxon>Spermatophyta</taxon>
        <taxon>Magnoliopsida</taxon>
        <taxon>eudicotyledons</taxon>
        <taxon>Gunneridae</taxon>
        <taxon>Pentapetalae</taxon>
        <taxon>rosids</taxon>
        <taxon>fabids</taxon>
        <taxon>Fabales</taxon>
        <taxon>Fabaceae</taxon>
        <taxon>Papilionoideae</taxon>
        <taxon>50 kb inversion clade</taxon>
        <taxon>dalbergioids sensu lato</taxon>
        <taxon>Dalbergieae</taxon>
        <taxon>Pterocarpus clade</taxon>
        <taxon>Stylosanthes</taxon>
    </lineage>
</organism>
<reference evidence="1 2" key="1">
    <citation type="journal article" date="2023" name="Plants (Basel)">
        <title>Bridging the Gap: Combining Genomics and Transcriptomics Approaches to Understand Stylosanthes scabra, an Orphan Legume from the Brazilian Caatinga.</title>
        <authorList>
            <person name="Ferreira-Neto J.R.C."/>
            <person name="da Silva M.D."/>
            <person name="Binneck E."/>
            <person name="de Melo N.F."/>
            <person name="da Silva R.H."/>
            <person name="de Melo A.L.T.M."/>
            <person name="Pandolfi V."/>
            <person name="Bustamante F.O."/>
            <person name="Brasileiro-Vidal A.C."/>
            <person name="Benko-Iseppon A.M."/>
        </authorList>
    </citation>
    <scope>NUCLEOTIDE SEQUENCE [LARGE SCALE GENOMIC DNA]</scope>
    <source>
        <tissue evidence="1">Leaves</tissue>
    </source>
</reference>
<keyword evidence="2" id="KW-1185">Reference proteome</keyword>
<protein>
    <submittedName>
        <fullName evidence="1">Uncharacterized protein</fullName>
    </submittedName>
</protein>
<dbReference type="EMBL" id="JASCZI010120970">
    <property type="protein sequence ID" value="MED6158373.1"/>
    <property type="molecule type" value="Genomic_DNA"/>
</dbReference>
<gene>
    <name evidence="1" type="ORF">PIB30_032234</name>
</gene>
<proteinExistence type="predicted"/>
<dbReference type="Proteomes" id="UP001341840">
    <property type="component" value="Unassembled WGS sequence"/>
</dbReference>
<name>A0ABU6UFD3_9FABA</name>